<dbReference type="SUPFAM" id="SSF55383">
    <property type="entry name" value="Copper amine oxidase, domain N"/>
    <property type="match status" value="2"/>
</dbReference>
<feature type="signal peptide" evidence="1">
    <location>
        <begin position="1"/>
        <end position="22"/>
    </location>
</feature>
<name>A0A2X1A4U7_9BACI</name>
<dbReference type="Proteomes" id="UP000251431">
    <property type="component" value="Unassembled WGS sequence"/>
</dbReference>
<dbReference type="Gene3D" id="3.30.457.10">
    <property type="entry name" value="Copper amine oxidase-like, N-terminal domain"/>
    <property type="match status" value="1"/>
</dbReference>
<evidence type="ECO:0000256" key="1">
    <source>
        <dbReference type="SAM" id="SignalP"/>
    </source>
</evidence>
<dbReference type="EMBL" id="UAQE01000004">
    <property type="protein sequence ID" value="SPU38957.1"/>
    <property type="molecule type" value="Genomic_DNA"/>
</dbReference>
<sequence>MKKFFTGLFLTSTLFVATPADAATTQIKIDDVVVKSDTAPEQKNNRTMVPLRVISENLGAQVHWQDSQITLSMDQTTIKLNLNNRTVIKNGQKEQLDVQPYMKNNRTYVPIRFIAETFSSQVHYNDGTVNITTEPLLIEDEKIKVLRYEYHMTMGGVIQDIKGNAYHQALFKIFQEKKGDKVEAPKDYYWHLNLETPGSYYKLGQFDFMSQDQNSVQQYDIYTLNQPFPEELLQGYPEYLLHDFDGDNWYIFSEQAVKSIQQLINSAYNNGFSKIISNTVA</sequence>
<gene>
    <name evidence="3" type="ORF">NCTC7582_04931</name>
</gene>
<dbReference type="AlphaFoldDB" id="A0A2X1A4U7"/>
<dbReference type="Pfam" id="PF07833">
    <property type="entry name" value="Cu_amine_oxidN1"/>
    <property type="match status" value="1"/>
</dbReference>
<feature type="domain" description="Copper amine oxidase-like N-terminal" evidence="2">
    <location>
        <begin position="29"/>
        <end position="132"/>
    </location>
</feature>
<organism evidence="3 4">
    <name type="scientific">Lysinibacillus capsici</name>
    <dbReference type="NCBI Taxonomy" id="2115968"/>
    <lineage>
        <taxon>Bacteria</taxon>
        <taxon>Bacillati</taxon>
        <taxon>Bacillota</taxon>
        <taxon>Bacilli</taxon>
        <taxon>Bacillales</taxon>
        <taxon>Bacillaceae</taxon>
        <taxon>Lysinibacillus</taxon>
    </lineage>
</organism>
<dbReference type="InterPro" id="IPR012854">
    <property type="entry name" value="Cu_amine_oxidase-like_N"/>
</dbReference>
<dbReference type="InterPro" id="IPR036582">
    <property type="entry name" value="Mao_N_sf"/>
</dbReference>
<evidence type="ECO:0000259" key="2">
    <source>
        <dbReference type="Pfam" id="PF07833"/>
    </source>
</evidence>
<proteinExistence type="predicted"/>
<reference evidence="3 4" key="1">
    <citation type="submission" date="2018-06" db="EMBL/GenBank/DDBJ databases">
        <authorList>
            <consortium name="Pathogen Informatics"/>
            <person name="Doyle S."/>
        </authorList>
    </citation>
    <scope>NUCLEOTIDE SEQUENCE [LARGE SCALE GENOMIC DNA]</scope>
    <source>
        <strain evidence="3 4">NCTC7582</strain>
    </source>
</reference>
<feature type="chain" id="PRO_5016027729" evidence="1">
    <location>
        <begin position="23"/>
        <end position="281"/>
    </location>
</feature>
<dbReference type="RefSeq" id="WP_112118707.1">
    <property type="nucleotide sequence ID" value="NZ_JAXOWA010000001.1"/>
</dbReference>
<keyword evidence="1" id="KW-0732">Signal</keyword>
<evidence type="ECO:0000313" key="3">
    <source>
        <dbReference type="EMBL" id="SPU38957.1"/>
    </source>
</evidence>
<protein>
    <submittedName>
        <fullName evidence="3">Copper amine oxidase domain-containing protein</fullName>
    </submittedName>
</protein>
<evidence type="ECO:0000313" key="4">
    <source>
        <dbReference type="Proteomes" id="UP000251431"/>
    </source>
</evidence>
<accession>A0A2X1A4U7</accession>